<proteinExistence type="predicted"/>
<keyword evidence="2" id="KW-0812">Transmembrane</keyword>
<dbReference type="Proteomes" id="UP000274327">
    <property type="component" value="Unassembled WGS sequence"/>
</dbReference>
<keyword evidence="2" id="KW-1133">Transmembrane helix</keyword>
<feature type="compositionally biased region" description="Basic and acidic residues" evidence="1">
    <location>
        <begin position="1"/>
        <end position="18"/>
    </location>
</feature>
<dbReference type="EMBL" id="QOCI01000001">
    <property type="protein sequence ID" value="RRR19966.1"/>
    <property type="molecule type" value="Genomic_DNA"/>
</dbReference>
<feature type="transmembrane region" description="Helical" evidence="2">
    <location>
        <begin position="48"/>
        <end position="66"/>
    </location>
</feature>
<evidence type="ECO:0000256" key="2">
    <source>
        <dbReference type="SAM" id="Phobius"/>
    </source>
</evidence>
<accession>A0A3R8S0B8</accession>
<evidence type="ECO:0000313" key="3">
    <source>
        <dbReference type="EMBL" id="RRR19966.1"/>
    </source>
</evidence>
<dbReference type="GeneID" id="78119554"/>
<name>A0A3R8S0B8_9MICO</name>
<feature type="transmembrane region" description="Helical" evidence="2">
    <location>
        <begin position="101"/>
        <end position="127"/>
    </location>
</feature>
<evidence type="ECO:0000256" key="1">
    <source>
        <dbReference type="SAM" id="MobiDB-lite"/>
    </source>
</evidence>
<dbReference type="AlphaFoldDB" id="A0A3R8S0B8"/>
<feature type="region of interest" description="Disordered" evidence="1">
    <location>
        <begin position="1"/>
        <end position="43"/>
    </location>
</feature>
<evidence type="ECO:0000313" key="4">
    <source>
        <dbReference type="Proteomes" id="UP000274327"/>
    </source>
</evidence>
<keyword evidence="4" id="KW-1185">Reference proteome</keyword>
<protein>
    <submittedName>
        <fullName evidence="3">Uncharacterized protein</fullName>
    </submittedName>
</protein>
<feature type="compositionally biased region" description="Low complexity" evidence="1">
    <location>
        <begin position="22"/>
        <end position="33"/>
    </location>
</feature>
<dbReference type="RefSeq" id="WP_126984412.1">
    <property type="nucleotide sequence ID" value="NZ_JALXWX010000024.1"/>
</dbReference>
<keyword evidence="2" id="KW-0472">Membrane</keyword>
<organism evidence="3 4">
    <name type="scientific">Brachybacterium paraconglomeratum</name>
    <dbReference type="NCBI Taxonomy" id="173362"/>
    <lineage>
        <taxon>Bacteria</taxon>
        <taxon>Bacillati</taxon>
        <taxon>Actinomycetota</taxon>
        <taxon>Actinomycetes</taxon>
        <taxon>Micrococcales</taxon>
        <taxon>Dermabacteraceae</taxon>
        <taxon>Brachybacterium</taxon>
    </lineage>
</organism>
<gene>
    <name evidence="3" type="ORF">DS079_00720</name>
</gene>
<sequence>MTDPAHAETGRETPDFWSDKNSSSPATAASAAPVDADQPHRPRRSGRGWIIASLIMNVLAVVGAIVLPHFMAVLAIAAAVCAWNGIRLSRGTGTPKLGIGALIASVVIFVGCVIYTIVIVQLGFAYWEGLQ</sequence>
<reference evidence="3 4" key="1">
    <citation type="submission" date="2018-07" db="EMBL/GenBank/DDBJ databases">
        <title>Brachybacteriurn paraconglorneratum KCTC 9916.</title>
        <authorList>
            <person name="Li Y."/>
        </authorList>
    </citation>
    <scope>NUCLEOTIDE SEQUENCE [LARGE SCALE GENOMIC DNA]</scope>
    <source>
        <strain evidence="3 4">KCTC 9916</strain>
    </source>
</reference>
<comment type="caution">
    <text evidence="3">The sequence shown here is derived from an EMBL/GenBank/DDBJ whole genome shotgun (WGS) entry which is preliminary data.</text>
</comment>